<evidence type="ECO:0000256" key="7">
    <source>
        <dbReference type="SAM" id="SignalP"/>
    </source>
</evidence>
<keyword evidence="10" id="KW-1185">Reference proteome</keyword>
<evidence type="ECO:0000256" key="1">
    <source>
        <dbReference type="ARBA" id="ARBA00022692"/>
    </source>
</evidence>
<dbReference type="CDD" id="cd06257">
    <property type="entry name" value="DnaJ"/>
    <property type="match status" value="1"/>
</dbReference>
<evidence type="ECO:0000256" key="5">
    <source>
        <dbReference type="ARBA" id="ARBA00037847"/>
    </source>
</evidence>
<reference evidence="9 10" key="1">
    <citation type="submission" date="2024-07" db="EMBL/GenBank/DDBJ databases">
        <title>Draft sequence of the Neodothiora populina.</title>
        <authorList>
            <person name="Drown D.D."/>
            <person name="Schuette U.S."/>
            <person name="Buechlein A.B."/>
            <person name="Rusch D.R."/>
            <person name="Winton L.W."/>
            <person name="Adams G.A."/>
        </authorList>
    </citation>
    <scope>NUCLEOTIDE SEQUENCE [LARGE SCALE GENOMIC DNA]</scope>
    <source>
        <strain evidence="9 10">CPC 39397</strain>
    </source>
</reference>
<evidence type="ECO:0000256" key="6">
    <source>
        <dbReference type="SAM" id="MobiDB-lite"/>
    </source>
</evidence>
<feature type="domain" description="J" evidence="8">
    <location>
        <begin position="45"/>
        <end position="109"/>
    </location>
</feature>
<dbReference type="EMBL" id="JBFMKM010000008">
    <property type="protein sequence ID" value="KAL1304802.1"/>
    <property type="molecule type" value="Genomic_DNA"/>
</dbReference>
<evidence type="ECO:0000259" key="8">
    <source>
        <dbReference type="PROSITE" id="PS50076"/>
    </source>
</evidence>
<comment type="subcellular location">
    <subcellularLocation>
        <location evidence="5">Endomembrane system</location>
        <topology evidence="5">Single-pass membrane protein</topology>
    </subcellularLocation>
</comment>
<keyword evidence="2 7" id="KW-0732">Signal</keyword>
<name>A0ABR3PF75_9PEZI</name>
<comment type="caution">
    <text evidence="9">The sequence shown here is derived from an EMBL/GenBank/DDBJ whole genome shotgun (WGS) entry which is preliminary data.</text>
</comment>
<dbReference type="RefSeq" id="XP_069201076.1">
    <property type="nucleotide sequence ID" value="XM_069348464.1"/>
</dbReference>
<gene>
    <name evidence="9" type="ORF">AAFC00_003730</name>
</gene>
<accession>A0ABR3PF75</accession>
<dbReference type="Gene3D" id="1.10.287.110">
    <property type="entry name" value="DnaJ domain"/>
    <property type="match status" value="1"/>
</dbReference>
<evidence type="ECO:0000313" key="9">
    <source>
        <dbReference type="EMBL" id="KAL1304802.1"/>
    </source>
</evidence>
<proteinExistence type="predicted"/>
<feature type="region of interest" description="Disordered" evidence="6">
    <location>
        <begin position="87"/>
        <end position="109"/>
    </location>
</feature>
<sequence>MARFSSGALLLLLCFVALVAAWTKEDHEIFRVRDELVALEGENSTFYSFLGIKPSASRDDINKAYRKKSRTIHPDKARSNFLSEYAKQHEPVGSGKKQSTKRKQPSQKELAAFNKEASARFSCSVFVPASSVVLSASVTITSCAMAFPPGAEPVTTTSASDPA</sequence>
<evidence type="ECO:0000313" key="10">
    <source>
        <dbReference type="Proteomes" id="UP001562354"/>
    </source>
</evidence>
<keyword evidence="4" id="KW-0472">Membrane</keyword>
<dbReference type="PANTHER" id="PTHR44653">
    <property type="entry name" value="DNAJ HOMOLOG SUBFAMILY C MEMBER 1"/>
    <property type="match status" value="1"/>
</dbReference>
<dbReference type="SUPFAM" id="SSF46565">
    <property type="entry name" value="Chaperone J-domain"/>
    <property type="match status" value="1"/>
</dbReference>
<dbReference type="Pfam" id="PF00226">
    <property type="entry name" value="DnaJ"/>
    <property type="match status" value="1"/>
</dbReference>
<dbReference type="GeneID" id="95977430"/>
<keyword evidence="1" id="KW-0812">Transmembrane</keyword>
<dbReference type="Proteomes" id="UP001562354">
    <property type="component" value="Unassembled WGS sequence"/>
</dbReference>
<dbReference type="InterPro" id="IPR001623">
    <property type="entry name" value="DnaJ_domain"/>
</dbReference>
<protein>
    <recommendedName>
        <fullName evidence="8">J domain-containing protein</fullName>
    </recommendedName>
</protein>
<evidence type="ECO:0000256" key="3">
    <source>
        <dbReference type="ARBA" id="ARBA00022989"/>
    </source>
</evidence>
<dbReference type="PRINTS" id="PR00625">
    <property type="entry name" value="JDOMAIN"/>
</dbReference>
<dbReference type="PROSITE" id="PS50076">
    <property type="entry name" value="DNAJ_2"/>
    <property type="match status" value="1"/>
</dbReference>
<evidence type="ECO:0000256" key="2">
    <source>
        <dbReference type="ARBA" id="ARBA00022729"/>
    </source>
</evidence>
<dbReference type="PANTHER" id="PTHR44653:SF2">
    <property type="entry name" value="DNAJ HOMOLOG SUBFAMILY C MEMBER 1"/>
    <property type="match status" value="1"/>
</dbReference>
<organism evidence="9 10">
    <name type="scientific">Neodothiora populina</name>
    <dbReference type="NCBI Taxonomy" id="2781224"/>
    <lineage>
        <taxon>Eukaryota</taxon>
        <taxon>Fungi</taxon>
        <taxon>Dikarya</taxon>
        <taxon>Ascomycota</taxon>
        <taxon>Pezizomycotina</taxon>
        <taxon>Dothideomycetes</taxon>
        <taxon>Dothideomycetidae</taxon>
        <taxon>Dothideales</taxon>
        <taxon>Dothioraceae</taxon>
        <taxon>Neodothiora</taxon>
    </lineage>
</organism>
<dbReference type="InterPro" id="IPR052606">
    <property type="entry name" value="DnaJ_domain_protein"/>
</dbReference>
<evidence type="ECO:0000256" key="4">
    <source>
        <dbReference type="ARBA" id="ARBA00023136"/>
    </source>
</evidence>
<keyword evidence="3" id="KW-1133">Transmembrane helix</keyword>
<feature type="chain" id="PRO_5045516610" description="J domain-containing protein" evidence="7">
    <location>
        <begin position="22"/>
        <end position="163"/>
    </location>
</feature>
<dbReference type="InterPro" id="IPR036869">
    <property type="entry name" value="J_dom_sf"/>
</dbReference>
<feature type="signal peptide" evidence="7">
    <location>
        <begin position="1"/>
        <end position="21"/>
    </location>
</feature>